<name>A0A367S0Q8_NOSPU</name>
<accession>A0A367S0Q8</accession>
<reference evidence="1 2" key="1">
    <citation type="submission" date="2016-04" db="EMBL/GenBank/DDBJ databases">
        <authorList>
            <person name="Evans L.H."/>
            <person name="Alamgir A."/>
            <person name="Owens N."/>
            <person name="Weber N.D."/>
            <person name="Virtaneva K."/>
            <person name="Barbian K."/>
            <person name="Babar A."/>
            <person name="Rosenke K."/>
        </authorList>
    </citation>
    <scope>NUCLEOTIDE SEQUENCE [LARGE SCALE GENOMIC DNA]</scope>
    <source>
        <strain evidence="1">NIES-2108</strain>
    </source>
</reference>
<evidence type="ECO:0000313" key="2">
    <source>
        <dbReference type="Proteomes" id="UP000252085"/>
    </source>
</evidence>
<proteinExistence type="predicted"/>
<gene>
    <name evidence="1" type="ORF">A6769_37640</name>
</gene>
<organism evidence="1 2">
    <name type="scientific">Nostoc punctiforme NIES-2108</name>
    <dbReference type="NCBI Taxonomy" id="1356359"/>
    <lineage>
        <taxon>Bacteria</taxon>
        <taxon>Bacillati</taxon>
        <taxon>Cyanobacteriota</taxon>
        <taxon>Cyanophyceae</taxon>
        <taxon>Nostocales</taxon>
        <taxon>Nostocaceae</taxon>
        <taxon>Nostoc</taxon>
    </lineage>
</organism>
<dbReference type="Proteomes" id="UP000252085">
    <property type="component" value="Unassembled WGS sequence"/>
</dbReference>
<sequence>MAQEGYQYLPNVLIWTLKPTSNDLLPMDRIVVAELNPEETIAYVRLTSIKEESVLALTHMSAPIMDEVVNVHKNDEITLFR</sequence>
<protein>
    <submittedName>
        <fullName evidence="1">Uncharacterized protein</fullName>
    </submittedName>
</protein>
<dbReference type="EMBL" id="LXQE01000012">
    <property type="protein sequence ID" value="RCJ42398.1"/>
    <property type="molecule type" value="Genomic_DNA"/>
</dbReference>
<dbReference type="AlphaFoldDB" id="A0A367S0Q8"/>
<comment type="caution">
    <text evidence="1">The sequence shown here is derived from an EMBL/GenBank/DDBJ whole genome shotgun (WGS) entry which is preliminary data.</text>
</comment>
<evidence type="ECO:0000313" key="1">
    <source>
        <dbReference type="EMBL" id="RCJ42398.1"/>
    </source>
</evidence>